<feature type="compositionally biased region" description="Polar residues" evidence="2">
    <location>
        <begin position="517"/>
        <end position="532"/>
    </location>
</feature>
<feature type="compositionally biased region" description="Polar residues" evidence="2">
    <location>
        <begin position="251"/>
        <end position="267"/>
    </location>
</feature>
<dbReference type="InterPro" id="IPR026960">
    <property type="entry name" value="RVT-Znf"/>
</dbReference>
<organism evidence="5 6">
    <name type="scientific">Oldenlandia corymbosa var. corymbosa</name>
    <dbReference type="NCBI Taxonomy" id="529605"/>
    <lineage>
        <taxon>Eukaryota</taxon>
        <taxon>Viridiplantae</taxon>
        <taxon>Streptophyta</taxon>
        <taxon>Embryophyta</taxon>
        <taxon>Tracheophyta</taxon>
        <taxon>Spermatophyta</taxon>
        <taxon>Magnoliopsida</taxon>
        <taxon>eudicotyledons</taxon>
        <taxon>Gunneridae</taxon>
        <taxon>Pentapetalae</taxon>
        <taxon>asterids</taxon>
        <taxon>lamiids</taxon>
        <taxon>Gentianales</taxon>
        <taxon>Rubiaceae</taxon>
        <taxon>Rubioideae</taxon>
        <taxon>Spermacoceae</taxon>
        <taxon>Hedyotis-Oldenlandia complex</taxon>
        <taxon>Oldenlandia</taxon>
    </lineage>
</organism>
<sequence length="1473" mass="167246">MDHDTGDPPTNNRTSNEQLETAQPNEATRVNGGEQIKSNVPSFKETLLQGEQPTKHRGFHLEKVTTGPGDVSYSVEDGMPTIQFVDRVIRKMERAMSYSIVVRPLGRNFTFAAIEKRCMALWKPRGNIHLVDSFDGYHVIRMSHEEDYYNALLNGPWKIVDHYITILLGRLILTRARESKGGGSTEYSVGERGRYARIAVELDLTKPLVGKVKLDGKTYTVEYEDLRRICFTCGKYGHTAEECTVYPVNSPDSNTVANNNDPTTEPKPNNGHRDVTGTTTTVTSDPEKVAHIPRQHNVTPNIGEWSYAQKRGRRPIFGGNLGGHPNEVSSQKGQKAKQIQSNPFALLANLTQEPSASQPRPNGKSMPVSALPIINNQFDPSIGFSSGKAPVKKKAQPGNRAKAQDPVNVPSKRKAEIVGRDKPWAKKSAQNDPITQLTSPMSHNVPQTQQGQDHQHAYCSPSPSHQHTHAEPPSPAMTSQPTVVTTEQDQISAPTVEIAKHTIVNIPHPNPSRKPDSSTSIIPNNLETTTMEPKSGKPPDPKYAFHLKSKLQFSGSSSGKPPDPSGDLIGGEKQYSNAMLDHRLVAEDAHWSDADEETLPDAGRMDMVAIFEPRTSGSDADAIVKKIGMANSHRIEAVGYSGNLVTQVDNVSVEILHNDWQFLHVKVLFQDNLWCHLTVVYGSPQPLTRRTLWENLNVFAGTNSIPWIIMGDFNAYTSEQDKTGGRKSYGCRRFREWIDRNALNDPGFSGSRFTWQRGLVHERIDRVFTNDKWEDFFMDTLVKHLPRTASDHSPLLVKFKARGDRWQGKKFFKYWSAWEAHDLWNDWLAEHWDRLSCFPVAIQKLTVQLQEWKTHVFGDLNKQKNRVLARLQGLQKALALYQSNSLRRLEQQLREEYETIVTQEELLRVQNARAIWWTQGDQNTRYFHSMHKQKKIKNKVKAIRLGNGNWCSDPMELCRQATYYFREVYTGPDSAQNTYSIRVADHSSLWSKILRTKYNVAQCEVLDDISRTNASHLWRSIATVWGELSRAVKWVVGNGEVVKFWQDNWVDYNVGPLYHLAISPIPPSLWNKRVAELLTPSGSWNWSLISPFLTPEITDRLRAIPPPQRNSTKDHVVWGLTESGRFSTTTAYTLLMQGRWEEADRGWTLIWKWCGPERVRIFLWLLYRKALRVNSERMRRHLTNDAACHICGEEESLFHLFRDCYRSKEIWRGCNNNLGADFWLGSDWNEWIICNLKSSVLQEGAAWPTWFAITCWRLWTSRNKEVFGDEIVEEGSLKCLIKATVKEITRSNRIFAQSQGRSHLLLQVQHWRPPPHNSVKINTDGARSETVKKSAAGGVLRTCHGEWIMGFAANLGFCSTLEAEFWGAYFGLQIAWELGFRNVILELDSVAAVQFLSDTDIVTVNSNIFCRIRGLLNLRWQVTIVHASRSQNRVADELAKLGFLCPYGRQVLPTPPSQILELLESEAVETSQY</sequence>
<dbReference type="InterPro" id="IPR025558">
    <property type="entry name" value="DUF4283"/>
</dbReference>
<dbReference type="PANTHER" id="PTHR47723:SF13">
    <property type="entry name" value="PUTATIVE-RELATED"/>
    <property type="match status" value="1"/>
</dbReference>
<proteinExistence type="predicted"/>
<dbReference type="PROSITE" id="PS50879">
    <property type="entry name" value="RNASE_H_1"/>
    <property type="match status" value="1"/>
</dbReference>
<dbReference type="GO" id="GO:0008270">
    <property type="term" value="F:zinc ion binding"/>
    <property type="evidence" value="ECO:0007669"/>
    <property type="project" value="UniProtKB-KW"/>
</dbReference>
<dbReference type="GO" id="GO:0003676">
    <property type="term" value="F:nucleic acid binding"/>
    <property type="evidence" value="ECO:0007669"/>
    <property type="project" value="InterPro"/>
</dbReference>
<evidence type="ECO:0000313" key="6">
    <source>
        <dbReference type="Proteomes" id="UP001161247"/>
    </source>
</evidence>
<dbReference type="Proteomes" id="UP001161247">
    <property type="component" value="Chromosome 9"/>
</dbReference>
<feature type="compositionally biased region" description="Polar residues" evidence="2">
    <location>
        <begin position="476"/>
        <end position="489"/>
    </location>
</feature>
<feature type="compositionally biased region" description="Polar residues" evidence="2">
    <location>
        <begin position="428"/>
        <end position="452"/>
    </location>
</feature>
<dbReference type="Pfam" id="PF13456">
    <property type="entry name" value="RVT_3"/>
    <property type="match status" value="1"/>
</dbReference>
<evidence type="ECO:0000259" key="4">
    <source>
        <dbReference type="PROSITE" id="PS50879"/>
    </source>
</evidence>
<dbReference type="InterPro" id="IPR012337">
    <property type="entry name" value="RNaseH-like_sf"/>
</dbReference>
<evidence type="ECO:0000256" key="1">
    <source>
        <dbReference type="PROSITE-ProRule" id="PRU00047"/>
    </source>
</evidence>
<dbReference type="PANTHER" id="PTHR47723">
    <property type="entry name" value="OS05G0353850 PROTEIN"/>
    <property type="match status" value="1"/>
</dbReference>
<dbReference type="InterPro" id="IPR036397">
    <property type="entry name" value="RNaseH_sf"/>
</dbReference>
<feature type="compositionally biased region" description="Basic and acidic residues" evidence="2">
    <location>
        <begin position="413"/>
        <end position="424"/>
    </location>
</feature>
<keyword evidence="1" id="KW-0479">Metal-binding</keyword>
<evidence type="ECO:0000313" key="5">
    <source>
        <dbReference type="EMBL" id="CAI9117792.1"/>
    </source>
</evidence>
<dbReference type="SUPFAM" id="SSF56219">
    <property type="entry name" value="DNase I-like"/>
    <property type="match status" value="1"/>
</dbReference>
<dbReference type="PROSITE" id="PS50158">
    <property type="entry name" value="ZF_CCHC"/>
    <property type="match status" value="1"/>
</dbReference>
<keyword evidence="6" id="KW-1185">Reference proteome</keyword>
<dbReference type="CDD" id="cd06222">
    <property type="entry name" value="RNase_H_like"/>
    <property type="match status" value="1"/>
</dbReference>
<accession>A0AAV1EDI4</accession>
<feature type="region of interest" description="Disordered" evidence="2">
    <location>
        <begin position="379"/>
        <end position="489"/>
    </location>
</feature>
<dbReference type="InterPro" id="IPR053151">
    <property type="entry name" value="RNase_H-like"/>
</dbReference>
<feature type="region of interest" description="Disordered" evidence="2">
    <location>
        <begin position="1"/>
        <end position="36"/>
    </location>
</feature>
<feature type="compositionally biased region" description="Polar residues" evidence="2">
    <location>
        <begin position="8"/>
        <end position="28"/>
    </location>
</feature>
<dbReference type="Pfam" id="PF03372">
    <property type="entry name" value="Exo_endo_phos"/>
    <property type="match status" value="1"/>
</dbReference>
<evidence type="ECO:0000256" key="2">
    <source>
        <dbReference type="SAM" id="MobiDB-lite"/>
    </source>
</evidence>
<dbReference type="EMBL" id="OX459126">
    <property type="protein sequence ID" value="CAI9117792.1"/>
    <property type="molecule type" value="Genomic_DNA"/>
</dbReference>
<protein>
    <submittedName>
        <fullName evidence="5">OLC1v1019277C1</fullName>
    </submittedName>
</protein>
<dbReference type="SMART" id="SM00343">
    <property type="entry name" value="ZnF_C2HC"/>
    <property type="match status" value="2"/>
</dbReference>
<dbReference type="Gene3D" id="3.30.420.10">
    <property type="entry name" value="Ribonuclease H-like superfamily/Ribonuclease H"/>
    <property type="match status" value="1"/>
</dbReference>
<dbReference type="InterPro" id="IPR001878">
    <property type="entry name" value="Znf_CCHC"/>
</dbReference>
<evidence type="ECO:0000259" key="3">
    <source>
        <dbReference type="PROSITE" id="PS50158"/>
    </source>
</evidence>
<dbReference type="InterPro" id="IPR044730">
    <property type="entry name" value="RNase_H-like_dom_plant"/>
</dbReference>
<dbReference type="Gene3D" id="3.60.10.10">
    <property type="entry name" value="Endonuclease/exonuclease/phosphatase"/>
    <property type="match status" value="1"/>
</dbReference>
<gene>
    <name evidence="5" type="ORF">OLC1_LOCUS23794</name>
</gene>
<keyword evidence="1" id="KW-0862">Zinc</keyword>
<feature type="region of interest" description="Disordered" evidence="2">
    <location>
        <begin position="502"/>
        <end position="572"/>
    </location>
</feature>
<keyword evidence="1" id="KW-0863">Zinc-finger</keyword>
<feature type="region of interest" description="Disordered" evidence="2">
    <location>
        <begin position="251"/>
        <end position="285"/>
    </location>
</feature>
<dbReference type="InterPro" id="IPR005135">
    <property type="entry name" value="Endo/exonuclease/phosphatase"/>
</dbReference>
<feature type="domain" description="RNase H type-1" evidence="4">
    <location>
        <begin position="1315"/>
        <end position="1444"/>
    </location>
</feature>
<dbReference type="Pfam" id="PF13966">
    <property type="entry name" value="zf-RVT"/>
    <property type="match status" value="1"/>
</dbReference>
<dbReference type="InterPro" id="IPR036691">
    <property type="entry name" value="Endo/exonu/phosph_ase_sf"/>
</dbReference>
<reference evidence="5" key="1">
    <citation type="submission" date="2023-03" db="EMBL/GenBank/DDBJ databases">
        <authorList>
            <person name="Julca I."/>
        </authorList>
    </citation>
    <scope>NUCLEOTIDE SEQUENCE</scope>
</reference>
<name>A0AAV1EDI4_OLDCO</name>
<dbReference type="SUPFAM" id="SSF53098">
    <property type="entry name" value="Ribonuclease H-like"/>
    <property type="match status" value="1"/>
</dbReference>
<dbReference type="Pfam" id="PF14111">
    <property type="entry name" value="DUF4283"/>
    <property type="match status" value="1"/>
</dbReference>
<dbReference type="GO" id="GO:0004523">
    <property type="term" value="F:RNA-DNA hybrid ribonuclease activity"/>
    <property type="evidence" value="ECO:0007669"/>
    <property type="project" value="InterPro"/>
</dbReference>
<feature type="domain" description="CCHC-type" evidence="3">
    <location>
        <begin position="230"/>
        <end position="243"/>
    </location>
</feature>
<dbReference type="InterPro" id="IPR002156">
    <property type="entry name" value="RNaseH_domain"/>
</dbReference>